<evidence type="ECO:0000313" key="3">
    <source>
        <dbReference type="Proteomes" id="UP000316270"/>
    </source>
</evidence>
<sequence length="242" mass="27612">MSTQTTVMSPTPKKCCEGDEWRQVKRSGCKHHIWYNRCKRVQDLAKPLELMTDDEQPTACGTRNCWKMLHNEAGVPYWYDACEDKQGIQKLYSKPRALMTKAERITSRRIKPWEKCVDEKTGDTFYWNNSTDEGSALDEVPEEVQDVLDLLEIERQEAEEARRAEQERRNASERLPLYSEVIDAPGNDGTGKVKAWASHCLEVDIAGFCKSLQSASKLVLSNAACENTYVDQGLHIDAFSNE</sequence>
<accession>A0A517LEV6</accession>
<dbReference type="EMBL" id="CP042195">
    <property type="protein sequence ID" value="QDS74170.1"/>
    <property type="molecule type" value="Genomic_DNA"/>
</dbReference>
<keyword evidence="1" id="KW-0175">Coiled coil</keyword>
<evidence type="ECO:0000256" key="1">
    <source>
        <dbReference type="SAM" id="Coils"/>
    </source>
</evidence>
<keyword evidence="3" id="KW-1185">Reference proteome</keyword>
<feature type="coiled-coil region" evidence="1">
    <location>
        <begin position="144"/>
        <end position="175"/>
    </location>
</feature>
<organism evidence="2 3">
    <name type="scientific">Venturia effusa</name>
    <dbReference type="NCBI Taxonomy" id="50376"/>
    <lineage>
        <taxon>Eukaryota</taxon>
        <taxon>Fungi</taxon>
        <taxon>Dikarya</taxon>
        <taxon>Ascomycota</taxon>
        <taxon>Pezizomycotina</taxon>
        <taxon>Dothideomycetes</taxon>
        <taxon>Pleosporomycetidae</taxon>
        <taxon>Venturiales</taxon>
        <taxon>Venturiaceae</taxon>
        <taxon>Venturia</taxon>
    </lineage>
</organism>
<protein>
    <submittedName>
        <fullName evidence="2">Uncharacterized protein</fullName>
    </submittedName>
</protein>
<gene>
    <name evidence="2" type="ORF">FKW77_001794</name>
</gene>
<proteinExistence type="predicted"/>
<name>A0A517LEV6_9PEZI</name>
<dbReference type="Proteomes" id="UP000316270">
    <property type="component" value="Chromosome 11"/>
</dbReference>
<reference evidence="2 3" key="1">
    <citation type="submission" date="2019-07" db="EMBL/GenBank/DDBJ databases">
        <title>Finished genome of Venturia effusa.</title>
        <authorList>
            <person name="Young C.A."/>
            <person name="Cox M.P."/>
            <person name="Ganley A.R.D."/>
            <person name="David W.J."/>
        </authorList>
    </citation>
    <scope>NUCLEOTIDE SEQUENCE [LARGE SCALE GENOMIC DNA]</scope>
    <source>
        <strain evidence="3">albino</strain>
    </source>
</reference>
<evidence type="ECO:0000313" key="2">
    <source>
        <dbReference type="EMBL" id="QDS74170.1"/>
    </source>
</evidence>
<dbReference type="AlphaFoldDB" id="A0A517LEV6"/>